<sequence>MAREELRFRTALFGYRKYDVIRCVRNLQAVGDAERRLAQEKFSALERRMALVEQENSALRQNLAQHNAVETIAAANAERAESEVEVLTRKLAAAQAEIRRYQTQLFAYERAMLSLRRENAEMEELCEQARERGVSLKQKQELPHFEAIEEEPRRAVAERVETPRCTQAPAARPADSQTPANKSELEDLSLQLLDEMERLMEQEGIPLH</sequence>
<dbReference type="AlphaFoldDB" id="A0AA37IWE2"/>
<evidence type="ECO:0000256" key="2">
    <source>
        <dbReference type="SAM" id="MobiDB-lite"/>
    </source>
</evidence>
<feature type="region of interest" description="Disordered" evidence="2">
    <location>
        <begin position="143"/>
        <end position="187"/>
    </location>
</feature>
<evidence type="ECO:0000313" key="3">
    <source>
        <dbReference type="EMBL" id="GJN63484.1"/>
    </source>
</evidence>
<name>A0AA37IWE2_9FIRM</name>
<organism evidence="3 4">
    <name type="scientific">Faecalibacterium gallinarum</name>
    <dbReference type="NCBI Taxonomy" id="2903556"/>
    <lineage>
        <taxon>Bacteria</taxon>
        <taxon>Bacillati</taxon>
        <taxon>Bacillota</taxon>
        <taxon>Clostridia</taxon>
        <taxon>Eubacteriales</taxon>
        <taxon>Oscillospiraceae</taxon>
        <taxon>Faecalibacterium</taxon>
    </lineage>
</organism>
<protein>
    <submittedName>
        <fullName evidence="3">Uncharacterized protein</fullName>
    </submittedName>
</protein>
<feature type="coiled-coil region" evidence="1">
    <location>
        <begin position="35"/>
        <end position="139"/>
    </location>
</feature>
<gene>
    <name evidence="3" type="ORF">JCM17207_01090</name>
</gene>
<comment type="caution">
    <text evidence="3">The sequence shown here is derived from an EMBL/GenBank/DDBJ whole genome shotgun (WGS) entry which is preliminary data.</text>
</comment>
<dbReference type="Proteomes" id="UP001055185">
    <property type="component" value="Unassembled WGS sequence"/>
</dbReference>
<dbReference type="EMBL" id="BQKV01000007">
    <property type="protein sequence ID" value="GJN63484.1"/>
    <property type="molecule type" value="Genomic_DNA"/>
</dbReference>
<keyword evidence="1" id="KW-0175">Coiled coil</keyword>
<dbReference type="RefSeq" id="WP_238315509.1">
    <property type="nucleotide sequence ID" value="NZ_BQKV01000007.1"/>
</dbReference>
<reference evidence="3" key="1">
    <citation type="journal article" date="2022" name="Int. J. Syst. Evol. Microbiol.">
        <title>Genome-based, phenotypic and chemotaxonomic classification of Faecalibacterium strains: proposal of three novel species Faecalibacterium duncaniae sp. nov., Faecalibacterium hattorii sp. nov. and Faecalibacterium gallinarum sp. nov. .</title>
        <authorList>
            <person name="Sakamoto M."/>
            <person name="Sakurai N."/>
            <person name="Tanno H."/>
            <person name="Iino T."/>
            <person name="Ohkuma M."/>
            <person name="Endo A."/>
        </authorList>
    </citation>
    <scope>NUCLEOTIDE SEQUENCE</scope>
    <source>
        <strain evidence="3">JCM 17207</strain>
    </source>
</reference>
<evidence type="ECO:0000313" key="4">
    <source>
        <dbReference type="Proteomes" id="UP001055185"/>
    </source>
</evidence>
<feature type="compositionally biased region" description="Basic and acidic residues" evidence="2">
    <location>
        <begin position="143"/>
        <end position="162"/>
    </location>
</feature>
<accession>A0AA37IWE2</accession>
<evidence type="ECO:0000256" key="1">
    <source>
        <dbReference type="SAM" id="Coils"/>
    </source>
</evidence>
<keyword evidence="4" id="KW-1185">Reference proteome</keyword>
<proteinExistence type="predicted"/>